<dbReference type="EMBL" id="JAIWYP010000012">
    <property type="protein sequence ID" value="KAH3726026.1"/>
    <property type="molecule type" value="Genomic_DNA"/>
</dbReference>
<accession>A0A9D4HPA8</accession>
<comment type="caution">
    <text evidence="1">The sequence shown here is derived from an EMBL/GenBank/DDBJ whole genome shotgun (WGS) entry which is preliminary data.</text>
</comment>
<name>A0A9D4HPA8_DREPO</name>
<proteinExistence type="predicted"/>
<sequence length="75" mass="8721">MEKEKTRKEAAYPFCEVVDPKKTPPLGLYDPRMLELMREDPTLVCMIHPCCNSGEKFRRIPPLPCIALYILMSCY</sequence>
<dbReference type="Proteomes" id="UP000828390">
    <property type="component" value="Unassembled WGS sequence"/>
</dbReference>
<protein>
    <submittedName>
        <fullName evidence="1">Uncharacterized protein</fullName>
    </submittedName>
</protein>
<gene>
    <name evidence="1" type="ORF">DPMN_051881</name>
</gene>
<keyword evidence="2" id="KW-1185">Reference proteome</keyword>
<dbReference type="AlphaFoldDB" id="A0A9D4HPA8"/>
<reference evidence="1" key="2">
    <citation type="submission" date="2020-11" db="EMBL/GenBank/DDBJ databases">
        <authorList>
            <person name="McCartney M.A."/>
            <person name="Auch B."/>
            <person name="Kono T."/>
            <person name="Mallez S."/>
            <person name="Becker A."/>
            <person name="Gohl D.M."/>
            <person name="Silverstein K.A.T."/>
            <person name="Koren S."/>
            <person name="Bechman K.B."/>
            <person name="Herman A."/>
            <person name="Abrahante J.E."/>
            <person name="Garbe J."/>
        </authorList>
    </citation>
    <scope>NUCLEOTIDE SEQUENCE</scope>
    <source>
        <strain evidence="1">Duluth1</strain>
        <tissue evidence="1">Whole animal</tissue>
    </source>
</reference>
<evidence type="ECO:0000313" key="2">
    <source>
        <dbReference type="Proteomes" id="UP000828390"/>
    </source>
</evidence>
<evidence type="ECO:0000313" key="1">
    <source>
        <dbReference type="EMBL" id="KAH3726026.1"/>
    </source>
</evidence>
<organism evidence="1 2">
    <name type="scientific">Dreissena polymorpha</name>
    <name type="common">Zebra mussel</name>
    <name type="synonym">Mytilus polymorpha</name>
    <dbReference type="NCBI Taxonomy" id="45954"/>
    <lineage>
        <taxon>Eukaryota</taxon>
        <taxon>Metazoa</taxon>
        <taxon>Spiralia</taxon>
        <taxon>Lophotrochozoa</taxon>
        <taxon>Mollusca</taxon>
        <taxon>Bivalvia</taxon>
        <taxon>Autobranchia</taxon>
        <taxon>Heteroconchia</taxon>
        <taxon>Euheterodonta</taxon>
        <taxon>Imparidentia</taxon>
        <taxon>Neoheterodontei</taxon>
        <taxon>Myida</taxon>
        <taxon>Dreissenoidea</taxon>
        <taxon>Dreissenidae</taxon>
        <taxon>Dreissena</taxon>
    </lineage>
</organism>
<reference evidence="1" key="1">
    <citation type="journal article" date="2019" name="bioRxiv">
        <title>The Genome of the Zebra Mussel, Dreissena polymorpha: A Resource for Invasive Species Research.</title>
        <authorList>
            <person name="McCartney M.A."/>
            <person name="Auch B."/>
            <person name="Kono T."/>
            <person name="Mallez S."/>
            <person name="Zhang Y."/>
            <person name="Obille A."/>
            <person name="Becker A."/>
            <person name="Abrahante J.E."/>
            <person name="Garbe J."/>
            <person name="Badalamenti J.P."/>
            <person name="Herman A."/>
            <person name="Mangelson H."/>
            <person name="Liachko I."/>
            <person name="Sullivan S."/>
            <person name="Sone E.D."/>
            <person name="Koren S."/>
            <person name="Silverstein K.A.T."/>
            <person name="Beckman K.B."/>
            <person name="Gohl D.M."/>
        </authorList>
    </citation>
    <scope>NUCLEOTIDE SEQUENCE</scope>
    <source>
        <strain evidence="1">Duluth1</strain>
        <tissue evidence="1">Whole animal</tissue>
    </source>
</reference>